<evidence type="ECO:0000256" key="2">
    <source>
        <dbReference type="ARBA" id="ARBA00022695"/>
    </source>
</evidence>
<dbReference type="GO" id="GO:0004519">
    <property type="term" value="F:endonuclease activity"/>
    <property type="evidence" value="ECO:0007669"/>
    <property type="project" value="UniProtKB-KW"/>
</dbReference>
<dbReference type="InterPro" id="IPR041373">
    <property type="entry name" value="RT_RNaseH"/>
</dbReference>
<keyword evidence="1" id="KW-0808">Transferase</keyword>
<sequence>MLPSHLRYVFFEDDGTLLVIVAKDLLIEHVEVMMGTLKKHIKALVWSISDIIGIPPSICTDKIQLSDECKPSIGHQRRLNPPIVPFEILWDANGVALGAVLGQHKNKLFHPIYYASKTLNCAQKNNTVAEQELVVVVYRFEKLKAYLWALK</sequence>
<dbReference type="GO" id="GO:0003964">
    <property type="term" value="F:RNA-directed DNA polymerase activity"/>
    <property type="evidence" value="ECO:0007669"/>
    <property type="project" value="UniProtKB-KW"/>
</dbReference>
<evidence type="ECO:0000313" key="9">
    <source>
        <dbReference type="Proteomes" id="UP001234989"/>
    </source>
</evidence>
<dbReference type="AlphaFoldDB" id="A0AAF0THC7"/>
<dbReference type="GO" id="GO:0016787">
    <property type="term" value="F:hydrolase activity"/>
    <property type="evidence" value="ECO:0007669"/>
    <property type="project" value="UniProtKB-KW"/>
</dbReference>
<dbReference type="EMBL" id="CP133614">
    <property type="protein sequence ID" value="WMV18879.1"/>
    <property type="molecule type" value="Genomic_DNA"/>
</dbReference>
<evidence type="ECO:0000259" key="7">
    <source>
        <dbReference type="Pfam" id="PF17917"/>
    </source>
</evidence>
<dbReference type="Proteomes" id="UP001234989">
    <property type="component" value="Chromosome 3"/>
</dbReference>
<organism evidence="8 9">
    <name type="scientific">Solanum verrucosum</name>
    <dbReference type="NCBI Taxonomy" id="315347"/>
    <lineage>
        <taxon>Eukaryota</taxon>
        <taxon>Viridiplantae</taxon>
        <taxon>Streptophyta</taxon>
        <taxon>Embryophyta</taxon>
        <taxon>Tracheophyta</taxon>
        <taxon>Spermatophyta</taxon>
        <taxon>Magnoliopsida</taxon>
        <taxon>eudicotyledons</taxon>
        <taxon>Gunneridae</taxon>
        <taxon>Pentapetalae</taxon>
        <taxon>asterids</taxon>
        <taxon>lamiids</taxon>
        <taxon>Solanales</taxon>
        <taxon>Solanaceae</taxon>
        <taxon>Solanoideae</taxon>
        <taxon>Solaneae</taxon>
        <taxon>Solanum</taxon>
    </lineage>
</organism>
<name>A0AAF0THC7_SOLVR</name>
<proteinExistence type="predicted"/>
<dbReference type="Pfam" id="PF17917">
    <property type="entry name" value="RT_RNaseH"/>
    <property type="match status" value="1"/>
</dbReference>
<dbReference type="SUPFAM" id="SSF56672">
    <property type="entry name" value="DNA/RNA polymerases"/>
    <property type="match status" value="1"/>
</dbReference>
<evidence type="ECO:0000256" key="6">
    <source>
        <dbReference type="ARBA" id="ARBA00022918"/>
    </source>
</evidence>
<keyword evidence="4" id="KW-0255">Endonuclease</keyword>
<evidence type="ECO:0000256" key="3">
    <source>
        <dbReference type="ARBA" id="ARBA00022722"/>
    </source>
</evidence>
<gene>
    <name evidence="8" type="ORF">MTR67_012264</name>
</gene>
<keyword evidence="5" id="KW-0378">Hydrolase</keyword>
<evidence type="ECO:0000313" key="8">
    <source>
        <dbReference type="EMBL" id="WMV18879.1"/>
    </source>
</evidence>
<dbReference type="PANTHER" id="PTHR34072:SF57">
    <property type="entry name" value="RNA-DIRECTED DNA POLYMERASE"/>
    <property type="match status" value="1"/>
</dbReference>
<keyword evidence="9" id="KW-1185">Reference proteome</keyword>
<dbReference type="InterPro" id="IPR043502">
    <property type="entry name" value="DNA/RNA_pol_sf"/>
</dbReference>
<feature type="domain" description="Reverse transcriptase RNase H-like" evidence="7">
    <location>
        <begin position="85"/>
        <end position="149"/>
    </location>
</feature>
<dbReference type="PANTHER" id="PTHR34072">
    <property type="entry name" value="ENZYMATIC POLYPROTEIN-RELATED"/>
    <property type="match status" value="1"/>
</dbReference>
<keyword evidence="3" id="KW-0540">Nuclease</keyword>
<keyword evidence="2" id="KW-0548">Nucleotidyltransferase</keyword>
<evidence type="ECO:0000256" key="1">
    <source>
        <dbReference type="ARBA" id="ARBA00022679"/>
    </source>
</evidence>
<evidence type="ECO:0000256" key="4">
    <source>
        <dbReference type="ARBA" id="ARBA00022759"/>
    </source>
</evidence>
<accession>A0AAF0THC7</accession>
<evidence type="ECO:0000256" key="5">
    <source>
        <dbReference type="ARBA" id="ARBA00022801"/>
    </source>
</evidence>
<protein>
    <recommendedName>
        <fullName evidence="7">Reverse transcriptase RNase H-like domain-containing protein</fullName>
    </recommendedName>
</protein>
<reference evidence="8" key="1">
    <citation type="submission" date="2023-08" db="EMBL/GenBank/DDBJ databases">
        <title>A de novo genome assembly of Solanum verrucosum Schlechtendal, a Mexican diploid species geographically isolated from the other diploid A-genome species in potato relatives.</title>
        <authorList>
            <person name="Hosaka K."/>
        </authorList>
    </citation>
    <scope>NUCLEOTIDE SEQUENCE</scope>
    <source>
        <tissue evidence="8">Young leaves</tissue>
    </source>
</reference>
<keyword evidence="6" id="KW-0695">RNA-directed DNA polymerase</keyword>